<dbReference type="Proteomes" id="UP000076490">
    <property type="component" value="Unassembled WGS sequence"/>
</dbReference>
<gene>
    <name evidence="2" type="ORF">AV656_03220</name>
</gene>
<dbReference type="OrthoDB" id="2863365at2"/>
<reference evidence="2 3" key="1">
    <citation type="submission" date="2016-01" db="EMBL/GenBank/DDBJ databases">
        <title>Whole genome sequencing of Bhargavaea cecembensis T14.</title>
        <authorList>
            <person name="Hong K.W."/>
        </authorList>
    </citation>
    <scope>NUCLEOTIDE SEQUENCE [LARGE SCALE GENOMIC DNA]</scope>
    <source>
        <strain evidence="2 3">T14</strain>
    </source>
</reference>
<dbReference type="SUPFAM" id="SSF55136">
    <property type="entry name" value="Probable bacterial effector-binding domain"/>
    <property type="match status" value="1"/>
</dbReference>
<dbReference type="InterPro" id="IPR029442">
    <property type="entry name" value="GyrI-like"/>
</dbReference>
<comment type="caution">
    <text evidence="2">The sequence shown here is derived from an EMBL/GenBank/DDBJ whole genome shotgun (WGS) entry which is preliminary data.</text>
</comment>
<dbReference type="Gene3D" id="3.20.80.10">
    <property type="entry name" value="Regulatory factor, effector binding domain"/>
    <property type="match status" value="1"/>
</dbReference>
<proteinExistence type="predicted"/>
<feature type="domain" description="GyrI-like small molecule binding" evidence="1">
    <location>
        <begin position="9"/>
        <end position="145"/>
    </location>
</feature>
<dbReference type="AlphaFoldDB" id="A0A163GIP6"/>
<dbReference type="EMBL" id="LQNT01000001">
    <property type="protein sequence ID" value="KZE40287.1"/>
    <property type="molecule type" value="Genomic_DNA"/>
</dbReference>
<dbReference type="Pfam" id="PF06445">
    <property type="entry name" value="GyrI-like"/>
    <property type="match status" value="1"/>
</dbReference>
<accession>A0A163GIP6</accession>
<evidence type="ECO:0000313" key="3">
    <source>
        <dbReference type="Proteomes" id="UP000076490"/>
    </source>
</evidence>
<organism evidence="2 3">
    <name type="scientific">Bhargavaea cecembensis</name>
    <dbReference type="NCBI Taxonomy" id="394098"/>
    <lineage>
        <taxon>Bacteria</taxon>
        <taxon>Bacillati</taxon>
        <taxon>Bacillota</taxon>
        <taxon>Bacilli</taxon>
        <taxon>Bacillales</taxon>
        <taxon>Caryophanaceae</taxon>
        <taxon>Bhargavaea</taxon>
    </lineage>
</organism>
<evidence type="ECO:0000259" key="1">
    <source>
        <dbReference type="Pfam" id="PF06445"/>
    </source>
</evidence>
<dbReference type="RefSeq" id="WP_063178736.1">
    <property type="nucleotide sequence ID" value="NZ_LQNT01000001.1"/>
</dbReference>
<evidence type="ECO:0000313" key="2">
    <source>
        <dbReference type="EMBL" id="KZE40287.1"/>
    </source>
</evidence>
<name>A0A163GIP6_9BACL</name>
<protein>
    <recommendedName>
        <fullName evidence="1">GyrI-like small molecule binding domain-containing protein</fullName>
    </recommendedName>
</protein>
<sequence>MTDRTVNRQFRFVGLKGKGAFAEFGTIVPDVAREVLVRSAELGSSTGHEIAVFQPKLSDDHIQGEFIAGLMVDKPVHNVPAGMVYMEIEGEFATASGNIEDLNNLHADLFDWTAGNGYQIDRNELIIEVYIPKDFGEDVEIYLPLLTRETFPNR</sequence>
<dbReference type="InterPro" id="IPR011256">
    <property type="entry name" value="Reg_factor_effector_dom_sf"/>
</dbReference>